<accession>S7N6L1</accession>
<dbReference type="eggNOG" id="KOG3573">
    <property type="taxonomic scope" value="Eukaryota"/>
</dbReference>
<feature type="domain" description="DED" evidence="6">
    <location>
        <begin position="241"/>
        <end position="285"/>
    </location>
</feature>
<dbReference type="InterPro" id="IPR047864">
    <property type="entry name" value="Ribosomal_eS26_CS"/>
</dbReference>
<dbReference type="FunFam" id="1.10.533.10:FF:000038">
    <property type="entry name" value="Caspase 10"/>
    <property type="match status" value="1"/>
</dbReference>
<dbReference type="GO" id="GO:1990904">
    <property type="term" value="C:ribonucleoprotein complex"/>
    <property type="evidence" value="ECO:0007669"/>
    <property type="project" value="UniProtKB-KW"/>
</dbReference>
<dbReference type="Proteomes" id="UP000052978">
    <property type="component" value="Unassembled WGS sequence"/>
</dbReference>
<protein>
    <submittedName>
        <fullName evidence="7">Caspase-10</fullName>
    </submittedName>
</protein>
<gene>
    <name evidence="7" type="ORF">D623_10002766</name>
</gene>
<evidence type="ECO:0000256" key="1">
    <source>
        <dbReference type="ARBA" id="ARBA00008596"/>
    </source>
</evidence>
<dbReference type="GO" id="GO:0006412">
    <property type="term" value="P:translation"/>
    <property type="evidence" value="ECO:0007669"/>
    <property type="project" value="InterPro"/>
</dbReference>
<dbReference type="Gene3D" id="1.10.533.10">
    <property type="entry name" value="Death Domain, Fas"/>
    <property type="match status" value="2"/>
</dbReference>
<dbReference type="EMBL" id="KE163530">
    <property type="protein sequence ID" value="EPQ12616.1"/>
    <property type="molecule type" value="Genomic_DNA"/>
</dbReference>
<dbReference type="PROSITE" id="PS00733">
    <property type="entry name" value="RIBOSOMAL_S26E"/>
    <property type="match status" value="1"/>
</dbReference>
<dbReference type="GO" id="GO:0003735">
    <property type="term" value="F:structural constituent of ribosome"/>
    <property type="evidence" value="ECO:0007669"/>
    <property type="project" value="InterPro"/>
</dbReference>
<dbReference type="Pfam" id="PF01283">
    <property type="entry name" value="Ribosomal_S26e"/>
    <property type="match status" value="1"/>
</dbReference>
<keyword evidence="2" id="KW-0053">Apoptosis</keyword>
<evidence type="ECO:0000256" key="5">
    <source>
        <dbReference type="SAM" id="MobiDB-lite"/>
    </source>
</evidence>
<name>S7N6L1_MYOBR</name>
<keyword evidence="3" id="KW-0689">Ribosomal protein</keyword>
<dbReference type="PANTHER" id="PTHR48169:SF7">
    <property type="entry name" value="CASPASE 10"/>
    <property type="match status" value="1"/>
</dbReference>
<dbReference type="AlphaFoldDB" id="S7N6L1"/>
<keyword evidence="4" id="KW-0687">Ribonucleoprotein</keyword>
<feature type="compositionally biased region" description="Basic and acidic residues" evidence="5">
    <location>
        <begin position="97"/>
        <end position="107"/>
    </location>
</feature>
<dbReference type="SUPFAM" id="SSF47986">
    <property type="entry name" value="DEATH domain"/>
    <property type="match status" value="1"/>
</dbReference>
<keyword evidence="8" id="KW-1185">Reference proteome</keyword>
<sequence length="285" mass="32343">MWSTKQGYEESGPSIVHANASRRTLCLFDLGGGWGVGALDSGFKNWHGEGDSSLLERAPPKFYNVAEDFDSYVLPKLYVKLHYCVSCAIHSKVVRNRSREARKDRTPPPRFRPAGAAPRPPPKPILAMSSRNQSWIFGPEDNGREKLRRRLLSIDSNLGDLEVQKLKFLCRDFVPHKKLEKASSALDIFDHLINEELLSEEDTFLLAELLYIMKQNSLLRHLGYTKEQVKGLLPTRKQVSPFRNLLYELSEDIDSENLKGMIFILKESLPKVETPVSGSYRVGSL</sequence>
<evidence type="ECO:0000313" key="8">
    <source>
        <dbReference type="Proteomes" id="UP000052978"/>
    </source>
</evidence>
<evidence type="ECO:0000256" key="4">
    <source>
        <dbReference type="ARBA" id="ARBA00023274"/>
    </source>
</evidence>
<dbReference type="Pfam" id="PF01335">
    <property type="entry name" value="DED"/>
    <property type="match status" value="1"/>
</dbReference>
<dbReference type="GO" id="GO:0042981">
    <property type="term" value="P:regulation of apoptotic process"/>
    <property type="evidence" value="ECO:0007669"/>
    <property type="project" value="InterPro"/>
</dbReference>
<evidence type="ECO:0000256" key="2">
    <source>
        <dbReference type="ARBA" id="ARBA00022703"/>
    </source>
</evidence>
<comment type="similarity">
    <text evidence="1">Belongs to the eukaryotic ribosomal protein eS26 family.</text>
</comment>
<dbReference type="InterPro" id="IPR000892">
    <property type="entry name" value="Ribosomal_eS26"/>
</dbReference>
<dbReference type="InterPro" id="IPR001875">
    <property type="entry name" value="DED_dom"/>
</dbReference>
<dbReference type="PANTHER" id="PTHR48169">
    <property type="entry name" value="DED DOMAIN-CONTAINING PROTEIN"/>
    <property type="match status" value="1"/>
</dbReference>
<evidence type="ECO:0000256" key="3">
    <source>
        <dbReference type="ARBA" id="ARBA00022980"/>
    </source>
</evidence>
<organism evidence="7 8">
    <name type="scientific">Myotis brandtii</name>
    <name type="common">Brandt's bat</name>
    <dbReference type="NCBI Taxonomy" id="109478"/>
    <lineage>
        <taxon>Eukaryota</taxon>
        <taxon>Metazoa</taxon>
        <taxon>Chordata</taxon>
        <taxon>Craniata</taxon>
        <taxon>Vertebrata</taxon>
        <taxon>Euteleostomi</taxon>
        <taxon>Mammalia</taxon>
        <taxon>Eutheria</taxon>
        <taxon>Laurasiatheria</taxon>
        <taxon>Chiroptera</taxon>
        <taxon>Yangochiroptera</taxon>
        <taxon>Vespertilionidae</taxon>
        <taxon>Myotis</taxon>
    </lineage>
</organism>
<dbReference type="GO" id="GO:0005840">
    <property type="term" value="C:ribosome"/>
    <property type="evidence" value="ECO:0007669"/>
    <property type="project" value="UniProtKB-KW"/>
</dbReference>
<dbReference type="PROSITE" id="PS50168">
    <property type="entry name" value="DED"/>
    <property type="match status" value="2"/>
</dbReference>
<dbReference type="GO" id="GO:0006915">
    <property type="term" value="P:apoptotic process"/>
    <property type="evidence" value="ECO:0007669"/>
    <property type="project" value="UniProtKB-KW"/>
</dbReference>
<proteinExistence type="inferred from homology"/>
<evidence type="ECO:0000259" key="6">
    <source>
        <dbReference type="PROSITE" id="PS50168"/>
    </source>
</evidence>
<reference evidence="7 8" key="1">
    <citation type="journal article" date="2013" name="Nat. Commun.">
        <title>Genome analysis reveals insights into physiology and longevity of the Brandt's bat Myotis brandtii.</title>
        <authorList>
            <person name="Seim I."/>
            <person name="Fang X."/>
            <person name="Xiong Z."/>
            <person name="Lobanov A.V."/>
            <person name="Huang Z."/>
            <person name="Ma S."/>
            <person name="Feng Y."/>
            <person name="Turanov A.A."/>
            <person name="Zhu Y."/>
            <person name="Lenz T.L."/>
            <person name="Gerashchenko M.V."/>
            <person name="Fan D."/>
            <person name="Hee Yim S."/>
            <person name="Yao X."/>
            <person name="Jordan D."/>
            <person name="Xiong Y."/>
            <person name="Ma Y."/>
            <person name="Lyapunov A.N."/>
            <person name="Chen G."/>
            <person name="Kulakova O.I."/>
            <person name="Sun Y."/>
            <person name="Lee S.G."/>
            <person name="Bronson R.T."/>
            <person name="Moskalev A.A."/>
            <person name="Sunyaev S.R."/>
            <person name="Zhang G."/>
            <person name="Krogh A."/>
            <person name="Wang J."/>
            <person name="Gladyshev V.N."/>
        </authorList>
    </citation>
    <scope>NUCLEOTIDE SEQUENCE [LARGE SCALE GENOMIC DNA]</scope>
</reference>
<feature type="domain" description="DED" evidence="6">
    <location>
        <begin position="146"/>
        <end position="224"/>
    </location>
</feature>
<dbReference type="InterPro" id="IPR011029">
    <property type="entry name" value="DEATH-like_dom_sf"/>
</dbReference>
<dbReference type="Gene3D" id="3.30.1740.20">
    <property type="entry name" value="Ribosomal protein S26e"/>
    <property type="match status" value="1"/>
</dbReference>
<dbReference type="InterPro" id="IPR038551">
    <property type="entry name" value="Ribosomal_eS26_sf"/>
</dbReference>
<feature type="region of interest" description="Disordered" evidence="5">
    <location>
        <begin position="96"/>
        <end position="124"/>
    </location>
</feature>
<evidence type="ECO:0000313" key="7">
    <source>
        <dbReference type="EMBL" id="EPQ12616.1"/>
    </source>
</evidence>
<dbReference type="SMART" id="SM00031">
    <property type="entry name" value="DED"/>
    <property type="match status" value="1"/>
</dbReference>